<organism evidence="1 2">
    <name type="scientific">Racocetra persica</name>
    <dbReference type="NCBI Taxonomy" id="160502"/>
    <lineage>
        <taxon>Eukaryota</taxon>
        <taxon>Fungi</taxon>
        <taxon>Fungi incertae sedis</taxon>
        <taxon>Mucoromycota</taxon>
        <taxon>Glomeromycotina</taxon>
        <taxon>Glomeromycetes</taxon>
        <taxon>Diversisporales</taxon>
        <taxon>Gigasporaceae</taxon>
        <taxon>Racocetra</taxon>
    </lineage>
</organism>
<sequence length="546" mass="63744">MIIQKIIDSFGITEFFILFGLTLTTYIFTFYYNYLTRPNPFPGPLPLPFIGNLHNIVDIKLFYEQCQQKYGDICEIMFNGCRCIIISRSDYMEKFLYPTTYFMKIPYLQGIEEFGFYGRGMVFNNDYKSWYYHRQFFTQALLTPKLMDTAINSTKQLFEELSGYWQSLGMQNTLSNNKEDNNNWTLETDFSAWLHGFANDLVSIVITGERTYAIASYYNTQSIIKSEHAGALVSDGNKFVNAAVKFINDIAFYMFVGPFMRHYVPIIRNMTIPMLKNRDYVFERFDMMVKNRRKMIDELPTDTEMKSDMLTSLITANTPRNTIKVKTVDDEMLKPMDDKQIRTNLVEAILGGTDTTSNLFCYMTYYVCKHPHAKQKMLLEIDSVFSKLSKKFSVSQEDISKLKYCKAIIKETNRLIPTAFMTTRYIGEEREFSGYKWPAGTQLHLNFIAANKHPKIWTNPEIFDPDRFYDDNKYSLKFNDKNLMMFGGSQRICPGRKLAMTELLLLMALVFKNYNVELVNKNEPIKIKTGLTINCEELKVKISPRI</sequence>
<gene>
    <name evidence="1" type="ORF">RPERSI_LOCUS1015</name>
</gene>
<evidence type="ECO:0000313" key="1">
    <source>
        <dbReference type="EMBL" id="CAG8481849.1"/>
    </source>
</evidence>
<dbReference type="Proteomes" id="UP000789920">
    <property type="component" value="Unassembled WGS sequence"/>
</dbReference>
<accession>A0ACA9KM45</accession>
<keyword evidence="2" id="KW-1185">Reference proteome</keyword>
<dbReference type="EMBL" id="CAJVQC010000837">
    <property type="protein sequence ID" value="CAG8481849.1"/>
    <property type="molecule type" value="Genomic_DNA"/>
</dbReference>
<evidence type="ECO:0000313" key="2">
    <source>
        <dbReference type="Proteomes" id="UP000789920"/>
    </source>
</evidence>
<comment type="caution">
    <text evidence="1">The sequence shown here is derived from an EMBL/GenBank/DDBJ whole genome shotgun (WGS) entry which is preliminary data.</text>
</comment>
<protein>
    <submittedName>
        <fullName evidence="1">22667_t:CDS:1</fullName>
    </submittedName>
</protein>
<proteinExistence type="predicted"/>
<reference evidence="1" key="1">
    <citation type="submission" date="2021-06" db="EMBL/GenBank/DDBJ databases">
        <authorList>
            <person name="Kallberg Y."/>
            <person name="Tangrot J."/>
            <person name="Rosling A."/>
        </authorList>
    </citation>
    <scope>NUCLEOTIDE SEQUENCE</scope>
    <source>
        <strain evidence="1">MA461A</strain>
    </source>
</reference>
<name>A0ACA9KM45_9GLOM</name>